<reference evidence="9 10" key="1">
    <citation type="submission" date="2019-02" db="EMBL/GenBank/DDBJ databases">
        <title>Genomic Encyclopedia of Type Strains, Phase IV (KMG-IV): sequencing the most valuable type-strain genomes for metagenomic binning, comparative biology and taxonomic classification.</title>
        <authorList>
            <person name="Goeker M."/>
        </authorList>
    </citation>
    <scope>NUCLEOTIDE SEQUENCE [LARGE SCALE GENOMIC DNA]</scope>
    <source>
        <strain evidence="9 10">DSM 17196</strain>
    </source>
</reference>
<feature type="transmembrane region" description="Helical" evidence="8">
    <location>
        <begin position="12"/>
        <end position="33"/>
    </location>
</feature>
<dbReference type="GO" id="GO:0005886">
    <property type="term" value="C:plasma membrane"/>
    <property type="evidence" value="ECO:0007669"/>
    <property type="project" value="UniProtKB-SubCell"/>
</dbReference>
<feature type="binding site" evidence="7">
    <location>
        <position position="185"/>
    </location>
    <ligand>
        <name>Zn(2+)</name>
        <dbReference type="ChEBI" id="CHEBI:29105"/>
    </ligand>
</feature>
<comment type="subcellular location">
    <subcellularLocation>
        <location evidence="1">Cell membrane</location>
        <topology evidence="1">Multi-pass membrane protein</topology>
    </subcellularLocation>
</comment>
<evidence type="ECO:0000256" key="6">
    <source>
        <dbReference type="ARBA" id="ARBA00023136"/>
    </source>
</evidence>
<dbReference type="PANTHER" id="PTHR20855:SF3">
    <property type="entry name" value="LD03007P"/>
    <property type="match status" value="1"/>
</dbReference>
<feature type="binding site" evidence="7">
    <location>
        <position position="189"/>
    </location>
    <ligand>
        <name>Zn(2+)</name>
        <dbReference type="ChEBI" id="CHEBI:29105"/>
    </ligand>
</feature>
<evidence type="ECO:0000256" key="4">
    <source>
        <dbReference type="ARBA" id="ARBA00022692"/>
    </source>
</evidence>
<dbReference type="EMBL" id="SGXE01000008">
    <property type="protein sequence ID" value="RZS90424.1"/>
    <property type="molecule type" value="Genomic_DNA"/>
</dbReference>
<keyword evidence="6 8" id="KW-0472">Membrane</keyword>
<evidence type="ECO:0000256" key="7">
    <source>
        <dbReference type="PIRSR" id="PIRSR604254-1"/>
    </source>
</evidence>
<dbReference type="NCBIfam" id="TIGR01065">
    <property type="entry name" value="hlyIII"/>
    <property type="match status" value="1"/>
</dbReference>
<dbReference type="InterPro" id="IPR004254">
    <property type="entry name" value="AdipoR/HlyIII-related"/>
</dbReference>
<evidence type="ECO:0000256" key="1">
    <source>
        <dbReference type="ARBA" id="ARBA00004651"/>
    </source>
</evidence>
<feature type="transmembrane region" description="Helical" evidence="8">
    <location>
        <begin position="104"/>
        <end position="123"/>
    </location>
</feature>
<feature type="binding site" evidence="7">
    <location>
        <position position="63"/>
    </location>
    <ligand>
        <name>Zn(2+)</name>
        <dbReference type="ChEBI" id="CHEBI:29105"/>
    </ligand>
</feature>
<dbReference type="GO" id="GO:0046872">
    <property type="term" value="F:metal ion binding"/>
    <property type="evidence" value="ECO:0007669"/>
    <property type="project" value="UniProtKB-KW"/>
</dbReference>
<keyword evidence="7" id="KW-0479">Metal-binding</keyword>
<dbReference type="Proteomes" id="UP000292262">
    <property type="component" value="Unassembled WGS sequence"/>
</dbReference>
<proteinExistence type="inferred from homology"/>
<keyword evidence="3" id="KW-1003">Cell membrane</keyword>
<evidence type="ECO:0000313" key="10">
    <source>
        <dbReference type="Proteomes" id="UP000292262"/>
    </source>
</evidence>
<name>A0A4Q7NTS5_9FLAO</name>
<feature type="transmembrane region" description="Helical" evidence="8">
    <location>
        <begin position="77"/>
        <end position="98"/>
    </location>
</feature>
<dbReference type="OrthoDB" id="9813689at2"/>
<dbReference type="RefSeq" id="WP_130287909.1">
    <property type="nucleotide sequence ID" value="NZ_SGXE01000008.1"/>
</dbReference>
<sequence length="209" mass="23813">MNDQTPLEERWNWITHGVAALASVFGLALLLVKTPDSLANGYVSVIIYALALLFLYTASTVYHYVERIDLKNRLRVLDHIGIYVLIAGTYTPVTLITLIDSKGWILFITVWSIALVGTILKLFFTGKFEAISLLLYVVMGWLIVIDMEQLNHLIADTGLWYLALGGIAYTSGIVFYVWKKLYFNHVIWHVFVMAGSLFHFIFIYNFVLP</sequence>
<evidence type="ECO:0000256" key="5">
    <source>
        <dbReference type="ARBA" id="ARBA00022989"/>
    </source>
</evidence>
<evidence type="ECO:0000256" key="3">
    <source>
        <dbReference type="ARBA" id="ARBA00022475"/>
    </source>
</evidence>
<accession>A0A4Q7NTS5</accession>
<dbReference type="InterPro" id="IPR005744">
    <property type="entry name" value="Hy-lIII"/>
</dbReference>
<feature type="transmembrane region" description="Helical" evidence="8">
    <location>
        <begin position="159"/>
        <end position="178"/>
    </location>
</feature>
<evidence type="ECO:0000313" key="9">
    <source>
        <dbReference type="EMBL" id="RZS90424.1"/>
    </source>
</evidence>
<dbReference type="AlphaFoldDB" id="A0A4Q7NTS5"/>
<feature type="transmembrane region" description="Helical" evidence="8">
    <location>
        <begin position="45"/>
        <end position="65"/>
    </location>
</feature>
<keyword evidence="10" id="KW-1185">Reference proteome</keyword>
<keyword evidence="4 8" id="KW-0812">Transmembrane</keyword>
<gene>
    <name evidence="9" type="ORF">EV197_3409</name>
</gene>
<feature type="transmembrane region" description="Helical" evidence="8">
    <location>
        <begin position="130"/>
        <end position="147"/>
    </location>
</feature>
<keyword evidence="5 8" id="KW-1133">Transmembrane helix</keyword>
<organism evidence="9 10">
    <name type="scientific">Aquimarina brevivitae</name>
    <dbReference type="NCBI Taxonomy" id="323412"/>
    <lineage>
        <taxon>Bacteria</taxon>
        <taxon>Pseudomonadati</taxon>
        <taxon>Bacteroidota</taxon>
        <taxon>Flavobacteriia</taxon>
        <taxon>Flavobacteriales</taxon>
        <taxon>Flavobacteriaceae</taxon>
        <taxon>Aquimarina</taxon>
    </lineage>
</organism>
<dbReference type="GO" id="GO:0140911">
    <property type="term" value="F:pore-forming activity"/>
    <property type="evidence" value="ECO:0007669"/>
    <property type="project" value="InterPro"/>
</dbReference>
<feature type="transmembrane region" description="Helical" evidence="8">
    <location>
        <begin position="185"/>
        <end position="207"/>
    </location>
</feature>
<keyword evidence="7" id="KW-0862">Zinc</keyword>
<protein>
    <submittedName>
        <fullName evidence="9">Hemolysin III</fullName>
    </submittedName>
</protein>
<evidence type="ECO:0000256" key="2">
    <source>
        <dbReference type="ARBA" id="ARBA00008488"/>
    </source>
</evidence>
<dbReference type="Pfam" id="PF03006">
    <property type="entry name" value="HlyIII"/>
    <property type="match status" value="1"/>
</dbReference>
<evidence type="ECO:0000256" key="8">
    <source>
        <dbReference type="SAM" id="Phobius"/>
    </source>
</evidence>
<comment type="caution">
    <text evidence="9">The sequence shown here is derived from an EMBL/GenBank/DDBJ whole genome shotgun (WGS) entry which is preliminary data.</text>
</comment>
<dbReference type="PANTHER" id="PTHR20855">
    <property type="entry name" value="ADIPOR/PROGESTIN RECEPTOR-RELATED"/>
    <property type="match status" value="1"/>
</dbReference>
<comment type="similarity">
    <text evidence="2">Belongs to the UPF0073 (Hly-III) family.</text>
</comment>